<accession>A0A8W8JXU6</accession>
<feature type="compositionally biased region" description="Polar residues" evidence="1">
    <location>
        <begin position="211"/>
        <end position="225"/>
    </location>
</feature>
<dbReference type="Proteomes" id="UP000005408">
    <property type="component" value="Unassembled WGS sequence"/>
</dbReference>
<keyword evidence="4" id="KW-1185">Reference proteome</keyword>
<organism evidence="3 4">
    <name type="scientific">Magallana gigas</name>
    <name type="common">Pacific oyster</name>
    <name type="synonym">Crassostrea gigas</name>
    <dbReference type="NCBI Taxonomy" id="29159"/>
    <lineage>
        <taxon>Eukaryota</taxon>
        <taxon>Metazoa</taxon>
        <taxon>Spiralia</taxon>
        <taxon>Lophotrochozoa</taxon>
        <taxon>Mollusca</taxon>
        <taxon>Bivalvia</taxon>
        <taxon>Autobranchia</taxon>
        <taxon>Pteriomorphia</taxon>
        <taxon>Ostreida</taxon>
        <taxon>Ostreoidea</taxon>
        <taxon>Ostreidae</taxon>
        <taxon>Magallana</taxon>
    </lineage>
</organism>
<evidence type="ECO:0000313" key="4">
    <source>
        <dbReference type="Proteomes" id="UP000005408"/>
    </source>
</evidence>
<dbReference type="InterPro" id="IPR001315">
    <property type="entry name" value="CARD"/>
</dbReference>
<feature type="compositionally biased region" description="Polar residues" evidence="1">
    <location>
        <begin position="133"/>
        <end position="175"/>
    </location>
</feature>
<dbReference type="PROSITE" id="PS50209">
    <property type="entry name" value="CARD"/>
    <property type="match status" value="1"/>
</dbReference>
<dbReference type="SUPFAM" id="SSF47986">
    <property type="entry name" value="DEATH domain"/>
    <property type="match status" value="1"/>
</dbReference>
<protein>
    <recommendedName>
        <fullName evidence="2">CARD domain-containing protein</fullName>
    </recommendedName>
</protein>
<dbReference type="InterPro" id="IPR011029">
    <property type="entry name" value="DEATH-like_dom_sf"/>
</dbReference>
<feature type="compositionally biased region" description="Basic and acidic residues" evidence="1">
    <location>
        <begin position="101"/>
        <end position="114"/>
    </location>
</feature>
<dbReference type="Gene3D" id="1.10.533.10">
    <property type="entry name" value="Death Domain, Fas"/>
    <property type="match status" value="1"/>
</dbReference>
<dbReference type="GO" id="GO:0042981">
    <property type="term" value="P:regulation of apoptotic process"/>
    <property type="evidence" value="ECO:0007669"/>
    <property type="project" value="InterPro"/>
</dbReference>
<evidence type="ECO:0000313" key="3">
    <source>
        <dbReference type="EnsemblMetazoa" id="G21498.11:cds"/>
    </source>
</evidence>
<dbReference type="AlphaFoldDB" id="A0A8W8JXU6"/>
<dbReference type="PANTHER" id="PTHR15034">
    <property type="entry name" value="DEATH DOMAIN-CONTAINING PROTEIN CRADD"/>
    <property type="match status" value="1"/>
</dbReference>
<dbReference type="EnsemblMetazoa" id="G21498.11">
    <property type="protein sequence ID" value="G21498.11:cds"/>
    <property type="gene ID" value="G21498"/>
</dbReference>
<sequence length="225" mass="25419">MDLVQKGAILRTRVALVNDLDVSDELCDALMSQDIFSPLMIEYIMAQHTRMDKVRRLLDDLSRRGSNAYHGFLWALRNAGYDFLASKIVENEKIVRREIEEKEREKRKKSEERGSPMQTATNTVPSSRPLESGNDSAAQSSTIDNQHLNPNSNSLESFRVNLTSDRSSEDIPQQSKSEEPDFKPQPQDEVTVHEMASSSTISQDDDMIDLNLSTTSNQTGMDVDH</sequence>
<feature type="region of interest" description="Disordered" evidence="1">
    <location>
        <begin position="101"/>
        <end position="225"/>
    </location>
</feature>
<dbReference type="GO" id="GO:0002020">
    <property type="term" value="F:protease binding"/>
    <property type="evidence" value="ECO:0007669"/>
    <property type="project" value="InterPro"/>
</dbReference>
<proteinExistence type="predicted"/>
<dbReference type="Pfam" id="PF00619">
    <property type="entry name" value="CARD"/>
    <property type="match status" value="1"/>
</dbReference>
<dbReference type="CDD" id="cd01671">
    <property type="entry name" value="CARD"/>
    <property type="match status" value="1"/>
</dbReference>
<evidence type="ECO:0000259" key="2">
    <source>
        <dbReference type="PROSITE" id="PS50209"/>
    </source>
</evidence>
<dbReference type="OrthoDB" id="6093024at2759"/>
<evidence type="ECO:0000256" key="1">
    <source>
        <dbReference type="SAM" id="MobiDB-lite"/>
    </source>
</evidence>
<feature type="domain" description="CARD" evidence="2">
    <location>
        <begin position="1"/>
        <end position="91"/>
    </location>
</feature>
<dbReference type="PANTHER" id="PTHR15034:SF5">
    <property type="entry name" value="DEATH DOMAIN-CONTAINING PROTEIN CRADD"/>
    <property type="match status" value="1"/>
</dbReference>
<dbReference type="InterPro" id="IPR037939">
    <property type="entry name" value="CRADD"/>
</dbReference>
<feature type="compositionally biased region" description="Polar residues" evidence="1">
    <location>
        <begin position="116"/>
        <end position="126"/>
    </location>
</feature>
<dbReference type="GO" id="GO:0070513">
    <property type="term" value="F:death domain binding"/>
    <property type="evidence" value="ECO:0007669"/>
    <property type="project" value="InterPro"/>
</dbReference>
<dbReference type="SMART" id="SM00114">
    <property type="entry name" value="CARD"/>
    <property type="match status" value="1"/>
</dbReference>
<name>A0A8W8JXU6_MAGGI</name>
<reference evidence="3" key="1">
    <citation type="submission" date="2022-08" db="UniProtKB">
        <authorList>
            <consortium name="EnsemblMetazoa"/>
        </authorList>
    </citation>
    <scope>IDENTIFICATION</scope>
    <source>
        <strain evidence="3">05x7-T-G4-1.051#20</strain>
    </source>
</reference>